<dbReference type="InterPro" id="IPR018163">
    <property type="entry name" value="Thr/Ala-tRNA-synth_IIc_edit"/>
</dbReference>
<protein>
    <submittedName>
        <fullName evidence="7">Alanyl-tRNA editing protein Aarsd1</fullName>
    </submittedName>
</protein>
<dbReference type="Gene3D" id="3.30.980.10">
    <property type="entry name" value="Threonyl-trna Synthetase, Chain A, domain 2"/>
    <property type="match status" value="1"/>
</dbReference>
<gene>
    <name evidence="7" type="primary">LOC108563739</name>
</gene>
<dbReference type="InterPro" id="IPR051335">
    <property type="entry name" value="Alanyl-tRNA_Editing_Enzymes"/>
</dbReference>
<dbReference type="SMART" id="SM00863">
    <property type="entry name" value="tRNA_SAD"/>
    <property type="match status" value="1"/>
</dbReference>
<dbReference type="PANTHER" id="PTHR43462:SF1">
    <property type="entry name" value="ALANYL-TRNA EDITING PROTEIN AARSD1"/>
    <property type="match status" value="1"/>
</dbReference>
<sequence length="408" mass="46340">MVFKCQEDSFLQEFTSEVISCCPAKFETLVDGKKVKQEGYEIICKDTIIFPEGGGQPFDQGYLNDKWVHQVIRKGDQALHYTTEPLNPGDVVKQKIVWQRRFDHMQQHSGQHLISAIFERDFNFKTLSWWLGEEVTHIEFDTPMITEDQIAEVEETVNGLIRNCTNVSVQVFNETATDEEIKQARSRGLPDDHVGDIRIITIDGIESNMCCGTHVTNLSQLQSIKLLHCEKSKRKNQCLLYFLCGNRILKRLDKSIGRERKLTAILNSGPQQHVELVDKLLKSSKGSTKNLQNVLKDLAALEADKLKSSVPMPKYFCMHRKEAEPDFMNTFIKEFGSTETFLVLSTGEEKGAGNILLYGNEKDIEELGKSICELLNGKGAGKGNRFQAKVANLGNRNKVEELLKKYFN</sequence>
<keyword evidence="4" id="KW-0862">Zinc</keyword>
<accession>A0ABM1MTT3</accession>
<comment type="cofactor">
    <cofactor evidence="1">
        <name>Zn(2+)</name>
        <dbReference type="ChEBI" id="CHEBI:29105"/>
    </cofactor>
</comment>
<comment type="similarity">
    <text evidence="2">Belongs to the class-II aminoacyl-tRNA synthetase family. Alax-L subfamily.</text>
</comment>
<feature type="domain" description="Threonyl/alanyl tRNA synthetase SAD" evidence="5">
    <location>
        <begin position="197"/>
        <end position="240"/>
    </location>
</feature>
<dbReference type="Gene3D" id="2.40.30.130">
    <property type="match status" value="1"/>
</dbReference>
<reference evidence="7" key="1">
    <citation type="submission" date="2025-08" db="UniProtKB">
        <authorList>
            <consortium name="RefSeq"/>
        </authorList>
    </citation>
    <scope>IDENTIFICATION</scope>
    <source>
        <tissue evidence="7">Whole Larva</tissue>
    </source>
</reference>
<evidence type="ECO:0000313" key="6">
    <source>
        <dbReference type="Proteomes" id="UP000695000"/>
    </source>
</evidence>
<evidence type="ECO:0000256" key="4">
    <source>
        <dbReference type="ARBA" id="ARBA00022833"/>
    </source>
</evidence>
<dbReference type="Proteomes" id="UP000695000">
    <property type="component" value="Unplaced"/>
</dbReference>
<dbReference type="RefSeq" id="XP_017777983.1">
    <property type="nucleotide sequence ID" value="XM_017922494.1"/>
</dbReference>
<dbReference type="Pfam" id="PF07973">
    <property type="entry name" value="tRNA_SAD"/>
    <property type="match status" value="1"/>
</dbReference>
<keyword evidence="3" id="KW-0479">Metal-binding</keyword>
<evidence type="ECO:0000256" key="1">
    <source>
        <dbReference type="ARBA" id="ARBA00001947"/>
    </source>
</evidence>
<dbReference type="GeneID" id="108563739"/>
<name>A0ABM1MTT3_NICVS</name>
<proteinExistence type="inferred from homology"/>
<dbReference type="InterPro" id="IPR009000">
    <property type="entry name" value="Transl_B-barrel_sf"/>
</dbReference>
<evidence type="ECO:0000313" key="7">
    <source>
        <dbReference type="RefSeq" id="XP_017777983.1"/>
    </source>
</evidence>
<organism evidence="6 7">
    <name type="scientific">Nicrophorus vespilloides</name>
    <name type="common">Boreal carrion beetle</name>
    <dbReference type="NCBI Taxonomy" id="110193"/>
    <lineage>
        <taxon>Eukaryota</taxon>
        <taxon>Metazoa</taxon>
        <taxon>Ecdysozoa</taxon>
        <taxon>Arthropoda</taxon>
        <taxon>Hexapoda</taxon>
        <taxon>Insecta</taxon>
        <taxon>Pterygota</taxon>
        <taxon>Neoptera</taxon>
        <taxon>Endopterygota</taxon>
        <taxon>Coleoptera</taxon>
        <taxon>Polyphaga</taxon>
        <taxon>Staphyliniformia</taxon>
        <taxon>Silphidae</taxon>
        <taxon>Nicrophorinae</taxon>
        <taxon>Nicrophorus</taxon>
    </lineage>
</organism>
<keyword evidence="6" id="KW-1185">Reference proteome</keyword>
<dbReference type="PANTHER" id="PTHR43462">
    <property type="entry name" value="ALANYL-TRNA EDITING PROTEIN"/>
    <property type="match status" value="1"/>
</dbReference>
<dbReference type="InterPro" id="IPR012947">
    <property type="entry name" value="tRNA_SAD"/>
</dbReference>
<dbReference type="SUPFAM" id="SSF55186">
    <property type="entry name" value="ThrRS/AlaRS common domain"/>
    <property type="match status" value="1"/>
</dbReference>
<dbReference type="SUPFAM" id="SSF50447">
    <property type="entry name" value="Translation proteins"/>
    <property type="match status" value="1"/>
</dbReference>
<evidence type="ECO:0000259" key="5">
    <source>
        <dbReference type="SMART" id="SM00863"/>
    </source>
</evidence>
<evidence type="ECO:0000256" key="3">
    <source>
        <dbReference type="ARBA" id="ARBA00022723"/>
    </source>
</evidence>
<evidence type="ECO:0000256" key="2">
    <source>
        <dbReference type="ARBA" id="ARBA00008429"/>
    </source>
</evidence>